<proteinExistence type="inferred from homology"/>
<comment type="catalytic activity">
    <reaction evidence="19">
        <text>O-phospho-L-seryl-[protein] + H2O = L-seryl-[protein] + phosphate</text>
        <dbReference type="Rhea" id="RHEA:20629"/>
        <dbReference type="Rhea" id="RHEA-COMP:9863"/>
        <dbReference type="Rhea" id="RHEA-COMP:11604"/>
        <dbReference type="ChEBI" id="CHEBI:15377"/>
        <dbReference type="ChEBI" id="CHEBI:29999"/>
        <dbReference type="ChEBI" id="CHEBI:43474"/>
        <dbReference type="ChEBI" id="CHEBI:83421"/>
        <dbReference type="EC" id="3.1.3.16"/>
    </reaction>
    <physiologicalReaction direction="left-to-right" evidence="19">
        <dbReference type="Rhea" id="RHEA:20630"/>
    </physiologicalReaction>
</comment>
<evidence type="ECO:0000256" key="11">
    <source>
        <dbReference type="ARBA" id="ARBA00023273"/>
    </source>
</evidence>
<evidence type="ECO:0000256" key="7">
    <source>
        <dbReference type="ARBA" id="ARBA00022490"/>
    </source>
</evidence>
<dbReference type="PANTHER" id="PTHR12305:SF81">
    <property type="entry name" value="PHOSPHATIDYLINOSITOL 3,4,5-TRISPHOSPHATE 3-PHOSPHATASE AND DUAL-SPECIFICITY PROTEIN PHOSPHATASE PTEN"/>
    <property type="match status" value="1"/>
</dbReference>
<dbReference type="GO" id="GO:0004725">
    <property type="term" value="F:protein tyrosine phosphatase activity"/>
    <property type="evidence" value="ECO:0007669"/>
    <property type="project" value="UniProtKB-EC"/>
</dbReference>
<dbReference type="Pfam" id="PF10409">
    <property type="entry name" value="PTEN_C2"/>
    <property type="match status" value="1"/>
</dbReference>
<dbReference type="GeneID" id="8853356"/>
<evidence type="ECO:0000256" key="4">
    <source>
        <dbReference type="ARBA" id="ARBA00013015"/>
    </source>
</evidence>
<evidence type="ECO:0000256" key="8">
    <source>
        <dbReference type="ARBA" id="ARBA00022801"/>
    </source>
</evidence>
<dbReference type="GO" id="GO:0005829">
    <property type="term" value="C:cytosol"/>
    <property type="evidence" value="ECO:0007669"/>
    <property type="project" value="TreeGrafter"/>
</dbReference>
<evidence type="ECO:0000313" key="27">
    <source>
        <dbReference type="Proteomes" id="UP000006671"/>
    </source>
</evidence>
<keyword evidence="11" id="KW-0966">Cell projection</keyword>
<dbReference type="InterPro" id="IPR016130">
    <property type="entry name" value="Tyr_Pase_AS"/>
</dbReference>
<feature type="domain" description="Phosphatase tensin-type" evidence="24">
    <location>
        <begin position="14"/>
        <end position="185"/>
    </location>
</feature>
<dbReference type="Pfam" id="PF22785">
    <property type="entry name" value="Tc-R-P"/>
    <property type="match status" value="1"/>
</dbReference>
<dbReference type="Gene3D" id="3.90.190.10">
    <property type="entry name" value="Protein tyrosine phosphatase superfamily"/>
    <property type="match status" value="1"/>
</dbReference>
<dbReference type="PROSITE" id="PS51182">
    <property type="entry name" value="C2_TENSIN"/>
    <property type="match status" value="1"/>
</dbReference>
<dbReference type="AlphaFoldDB" id="D2VFH7"/>
<dbReference type="KEGG" id="ngr:NAEGRDRAFT_67631"/>
<dbReference type="InterPro" id="IPR000387">
    <property type="entry name" value="Tyr_Pase_dom"/>
</dbReference>
<dbReference type="PANTHER" id="PTHR12305">
    <property type="entry name" value="PHOSPHATASE WITH HOMOLOGY TO TENSIN"/>
    <property type="match status" value="1"/>
</dbReference>
<gene>
    <name evidence="26" type="ORF">NAEGRDRAFT_67631</name>
</gene>
<evidence type="ECO:0000256" key="12">
    <source>
        <dbReference type="ARBA" id="ARBA00034256"/>
    </source>
</evidence>
<keyword evidence="10" id="KW-0443">Lipid metabolism</keyword>
<evidence type="ECO:0000259" key="23">
    <source>
        <dbReference type="PROSITE" id="PS50056"/>
    </source>
</evidence>
<dbReference type="VEuPathDB" id="AmoebaDB:NAEGRDRAFT_67631"/>
<dbReference type="Gene3D" id="2.60.40.1110">
    <property type="match status" value="1"/>
</dbReference>
<dbReference type="SMART" id="SM00404">
    <property type="entry name" value="PTPc_motif"/>
    <property type="match status" value="1"/>
</dbReference>
<organism evidence="27">
    <name type="scientific">Naegleria gruberi</name>
    <name type="common">Amoeba</name>
    <dbReference type="NCBI Taxonomy" id="5762"/>
    <lineage>
        <taxon>Eukaryota</taxon>
        <taxon>Discoba</taxon>
        <taxon>Heterolobosea</taxon>
        <taxon>Tetramitia</taxon>
        <taxon>Eutetramitia</taxon>
        <taxon>Vahlkampfiidae</taxon>
        <taxon>Naegleria</taxon>
    </lineage>
</organism>
<dbReference type="EMBL" id="GG738868">
    <property type="protein sequence ID" value="EFC44365.1"/>
    <property type="molecule type" value="Genomic_DNA"/>
</dbReference>
<reference evidence="26 27" key="1">
    <citation type="journal article" date="2010" name="Cell">
        <title>The genome of Naegleria gruberi illuminates early eukaryotic versatility.</title>
        <authorList>
            <person name="Fritz-Laylin L.K."/>
            <person name="Prochnik S.E."/>
            <person name="Ginger M.L."/>
            <person name="Dacks J.B."/>
            <person name="Carpenter M.L."/>
            <person name="Field M.C."/>
            <person name="Kuo A."/>
            <person name="Paredez A."/>
            <person name="Chapman J."/>
            <person name="Pham J."/>
            <person name="Shu S."/>
            <person name="Neupane R."/>
            <person name="Cipriano M."/>
            <person name="Mancuso J."/>
            <person name="Tu H."/>
            <person name="Salamov A."/>
            <person name="Lindquist E."/>
            <person name="Shapiro H."/>
            <person name="Lucas S."/>
            <person name="Grigoriev I.V."/>
            <person name="Cande W.Z."/>
            <person name="Fulton C."/>
            <person name="Rokhsar D.S."/>
            <person name="Dawson S.C."/>
        </authorList>
    </citation>
    <scope>NUCLEOTIDE SEQUENCE [LARGE SCALE GENOMIC DNA]</scope>
    <source>
        <strain evidence="26 27">NEG-M</strain>
    </source>
</reference>
<comment type="similarity">
    <text evidence="3">Belongs to the PTEN phosphatase protein family.</text>
</comment>
<dbReference type="eggNOG" id="KOG2283">
    <property type="taxonomic scope" value="Eukaryota"/>
</dbReference>
<evidence type="ECO:0000256" key="1">
    <source>
        <dbReference type="ARBA" id="ARBA00004487"/>
    </source>
</evidence>
<evidence type="ECO:0000256" key="9">
    <source>
        <dbReference type="ARBA" id="ARBA00022912"/>
    </source>
</evidence>
<accession>D2VFH7</accession>
<sequence length="459" mass="52245">MPTFVRRLVSKNKKRLQEDNFDLDLTYITDNVIAMGFPSEGVESIYRNPRDEVVDFLSTKHGNKYKVYNLCSERDYNDEIFEGRVARFPFDDHQSPLFDSVLEFCVDVHEFLKDGKNNAAVVHCKAGKGRTGVMICCYLLFSQTCKTALDSLHFYGDKRTKDAKGVTIPSQRRYCYYFEQYLRNQFALRGSVKLHRVTLREYTKSKYYITIKNLKREEVFSSKQDQNVTSSDDRVVIDLKEPIELTGDFKVVCVKNGVNVLKSNNLLHCWLNTRFITNLVKNTSPGNGMGVNAYHNSLDEKIPLVKAISLGLHAKAEEKIAPENDERLKNGKFVTVSLTKDELDGPHSDKNHKTFSEDFQVDLTFEICNTDKVEDDSYLLGLIPKEFLTDQSKRLSVGASTRRQSAVTRGLIIDSHDDDSVDIIDETATTPPSTSSSVVVSNEQQTQNESQQQQGTLFQ</sequence>
<name>D2VFH7_NAEGR</name>
<evidence type="ECO:0000256" key="16">
    <source>
        <dbReference type="ARBA" id="ARBA00043760"/>
    </source>
</evidence>
<evidence type="ECO:0000256" key="20">
    <source>
        <dbReference type="ARBA" id="ARBA00048832"/>
    </source>
</evidence>
<keyword evidence="8" id="KW-0378">Hydrolase</keyword>
<evidence type="ECO:0000256" key="10">
    <source>
        <dbReference type="ARBA" id="ARBA00023098"/>
    </source>
</evidence>
<evidence type="ECO:0000256" key="3">
    <source>
        <dbReference type="ARBA" id="ARBA00007881"/>
    </source>
</evidence>
<feature type="region of interest" description="Disordered" evidence="22">
    <location>
        <begin position="423"/>
        <end position="459"/>
    </location>
</feature>
<dbReference type="SUPFAM" id="SSF52799">
    <property type="entry name" value="(Phosphotyrosine protein) phosphatases II"/>
    <property type="match status" value="1"/>
</dbReference>
<dbReference type="PROSITE" id="PS50056">
    <property type="entry name" value="TYR_PHOSPHATASE_2"/>
    <property type="match status" value="1"/>
</dbReference>
<keyword evidence="7" id="KW-0963">Cytoplasm</keyword>
<comment type="subcellular location">
    <subcellularLocation>
        <location evidence="1">Cell projection</location>
        <location evidence="1">Neuron projection</location>
    </subcellularLocation>
    <subcellularLocation>
        <location evidence="2">Cytoplasm</location>
    </subcellularLocation>
</comment>
<dbReference type="CDD" id="cd14509">
    <property type="entry name" value="PTP_PTEN"/>
    <property type="match status" value="1"/>
</dbReference>
<protein>
    <recommendedName>
        <fullName evidence="14">Phosphatidylinositol 3,4,5-trisphosphate 3-phosphatase and dual-specificity protein phosphatase PTEN</fullName>
        <ecNumber evidence="6">3.1.3.16</ecNumber>
        <ecNumber evidence="5">3.1.3.48</ecNumber>
        <ecNumber evidence="4">3.1.3.67</ecNumber>
    </recommendedName>
    <alternativeName>
        <fullName evidence="18">Inositol polyphosphate 3-phosphatase</fullName>
    </alternativeName>
</protein>
<dbReference type="EC" id="3.1.3.48" evidence="5"/>
<evidence type="ECO:0000256" key="17">
    <source>
        <dbReference type="ARBA" id="ARBA00043762"/>
    </source>
</evidence>
<evidence type="ECO:0000256" key="21">
    <source>
        <dbReference type="ARBA" id="ARBA00051341"/>
    </source>
</evidence>
<evidence type="ECO:0000256" key="22">
    <source>
        <dbReference type="SAM" id="MobiDB-lite"/>
    </source>
</evidence>
<dbReference type="SMART" id="SM01326">
    <property type="entry name" value="PTEN_C2"/>
    <property type="match status" value="1"/>
</dbReference>
<dbReference type="InterPro" id="IPR045101">
    <property type="entry name" value="PTP_PTEN"/>
</dbReference>
<dbReference type="InterPro" id="IPR029021">
    <property type="entry name" value="Prot-tyrosine_phosphatase-like"/>
</dbReference>
<dbReference type="InterPro" id="IPR003595">
    <property type="entry name" value="Tyr_Pase_cat"/>
</dbReference>
<evidence type="ECO:0000256" key="2">
    <source>
        <dbReference type="ARBA" id="ARBA00004496"/>
    </source>
</evidence>
<dbReference type="SUPFAM" id="SSF49562">
    <property type="entry name" value="C2 domain (Calcium/lipid-binding domain, CaLB)"/>
    <property type="match status" value="1"/>
</dbReference>
<evidence type="ECO:0000256" key="15">
    <source>
        <dbReference type="ARBA" id="ARBA00043734"/>
    </source>
</evidence>
<dbReference type="GO" id="GO:0006629">
    <property type="term" value="P:lipid metabolic process"/>
    <property type="evidence" value="ECO:0007669"/>
    <property type="project" value="UniProtKB-KW"/>
</dbReference>
<dbReference type="GO" id="GO:0016314">
    <property type="term" value="F:phosphatidylinositol-3,4,5-trisphosphate 3-phosphatase activity"/>
    <property type="evidence" value="ECO:0007669"/>
    <property type="project" value="UniProtKB-EC"/>
</dbReference>
<dbReference type="SMART" id="SM01301">
    <property type="entry name" value="PTPlike_phytase"/>
    <property type="match status" value="1"/>
</dbReference>
<evidence type="ECO:0000256" key="6">
    <source>
        <dbReference type="ARBA" id="ARBA00013081"/>
    </source>
</evidence>
<dbReference type="PROSITE" id="PS00383">
    <property type="entry name" value="TYR_PHOSPHATASE_1"/>
    <property type="match status" value="1"/>
</dbReference>
<dbReference type="Proteomes" id="UP000006671">
    <property type="component" value="Unassembled WGS sequence"/>
</dbReference>
<dbReference type="InterPro" id="IPR029023">
    <property type="entry name" value="Tensin_phosphatase"/>
</dbReference>
<dbReference type="GO" id="GO:0050793">
    <property type="term" value="P:regulation of developmental process"/>
    <property type="evidence" value="ECO:0007669"/>
    <property type="project" value="UniProtKB-ARBA"/>
</dbReference>
<dbReference type="InterPro" id="IPR014020">
    <property type="entry name" value="Tensin_C2-dom"/>
</dbReference>
<dbReference type="InterPro" id="IPR035892">
    <property type="entry name" value="C2_domain_sf"/>
</dbReference>
<dbReference type="EC" id="3.1.3.16" evidence="6"/>
<comment type="catalytic activity">
    <reaction evidence="20">
        <text>O-phospho-L-threonyl-[protein] + H2O = L-threonyl-[protein] + phosphate</text>
        <dbReference type="Rhea" id="RHEA:47004"/>
        <dbReference type="Rhea" id="RHEA-COMP:11060"/>
        <dbReference type="Rhea" id="RHEA-COMP:11605"/>
        <dbReference type="ChEBI" id="CHEBI:15377"/>
        <dbReference type="ChEBI" id="CHEBI:30013"/>
        <dbReference type="ChEBI" id="CHEBI:43474"/>
        <dbReference type="ChEBI" id="CHEBI:61977"/>
        <dbReference type="EC" id="3.1.3.16"/>
    </reaction>
    <physiologicalReaction direction="left-to-right" evidence="20">
        <dbReference type="Rhea" id="RHEA:47005"/>
    </physiologicalReaction>
</comment>
<comment type="catalytic activity">
    <reaction evidence="13">
        <text>1,2-dioctanoyl-sn-glycero-3-phospho-(1D-myo-inositol-3,4,5-trisphosphate) + H2O = 1,2-dioctanoyl-sn-glycero-3-phospho-(1D-myo-inositol-4,5-bisphosphate) + phosphate</text>
        <dbReference type="Rhea" id="RHEA:43552"/>
        <dbReference type="ChEBI" id="CHEBI:15377"/>
        <dbReference type="ChEBI" id="CHEBI:43474"/>
        <dbReference type="ChEBI" id="CHEBI:83416"/>
        <dbReference type="ChEBI" id="CHEBI:83419"/>
    </reaction>
    <physiologicalReaction direction="left-to-right" evidence="13">
        <dbReference type="Rhea" id="RHEA:43553"/>
    </physiologicalReaction>
</comment>
<dbReference type="EC" id="3.1.3.67" evidence="4"/>
<evidence type="ECO:0000256" key="5">
    <source>
        <dbReference type="ARBA" id="ARBA00013064"/>
    </source>
</evidence>
<evidence type="ECO:0000256" key="13">
    <source>
        <dbReference type="ARBA" id="ARBA00034268"/>
    </source>
</evidence>
<dbReference type="STRING" id="5762.D2VFH7"/>
<dbReference type="PROSITE" id="PS51181">
    <property type="entry name" value="PPASE_TENSIN"/>
    <property type="match status" value="1"/>
</dbReference>
<dbReference type="RefSeq" id="XP_002677109.1">
    <property type="nucleotide sequence ID" value="XM_002677063.1"/>
</dbReference>
<comment type="catalytic activity">
    <reaction evidence="12">
        <text>1,2-dihexadecanoyl-sn-glycero-3-phospho-(1D-myo-inositol-3,4,5-trisphosphate) + H2O = 1,2-dihexadecanoyl-sn-glycero-3-phospho-(1D-myo-inositol-4,5-bisphosphate) + phosphate</text>
        <dbReference type="Rhea" id="RHEA:43560"/>
        <dbReference type="ChEBI" id="CHEBI:15377"/>
        <dbReference type="ChEBI" id="CHEBI:43474"/>
        <dbReference type="ChEBI" id="CHEBI:83420"/>
        <dbReference type="ChEBI" id="CHEBI:83423"/>
    </reaction>
    <physiologicalReaction direction="left-to-right" evidence="12">
        <dbReference type="Rhea" id="RHEA:43561"/>
    </physiologicalReaction>
</comment>
<evidence type="ECO:0000256" key="19">
    <source>
        <dbReference type="ARBA" id="ARBA00047986"/>
    </source>
</evidence>
<evidence type="ECO:0000313" key="26">
    <source>
        <dbReference type="EMBL" id="EFC44365.1"/>
    </source>
</evidence>
<dbReference type="InterPro" id="IPR051281">
    <property type="entry name" value="Dual-spec_lipid-protein_phosph"/>
</dbReference>
<dbReference type="GO" id="GO:0042995">
    <property type="term" value="C:cell projection"/>
    <property type="evidence" value="ECO:0007669"/>
    <property type="project" value="UniProtKB-ARBA"/>
</dbReference>
<keyword evidence="27" id="KW-1185">Reference proteome</keyword>
<keyword evidence="9" id="KW-0904">Protein phosphatase</keyword>
<evidence type="ECO:0000256" key="18">
    <source>
        <dbReference type="ARBA" id="ARBA00044309"/>
    </source>
</evidence>
<evidence type="ECO:0000256" key="14">
    <source>
        <dbReference type="ARBA" id="ARBA00034338"/>
    </source>
</evidence>
<comment type="catalytic activity">
    <reaction evidence="16">
        <text>a 1,2-diacyl-sn-glycero-3-phospho-(1D-myo-inositol-3,4,5-trisphosphate) + H2O = a 1,2-diacyl-sn-glycero-3-phospho-(1D-myo-inositol-4,5-bisphosphate) + phosphate</text>
        <dbReference type="Rhea" id="RHEA:25017"/>
        <dbReference type="ChEBI" id="CHEBI:15377"/>
        <dbReference type="ChEBI" id="CHEBI:43474"/>
        <dbReference type="ChEBI" id="CHEBI:57836"/>
        <dbReference type="ChEBI" id="CHEBI:58456"/>
        <dbReference type="EC" id="3.1.3.67"/>
    </reaction>
    <physiologicalReaction direction="left-to-right" evidence="16">
        <dbReference type="Rhea" id="RHEA:25018"/>
    </physiologicalReaction>
</comment>
<comment type="catalytic activity">
    <reaction evidence="15">
        <text>1D-myo-inositol 1,3,4,5-tetrakisphosphate + H2O = 1D-myo-inositol 1,4,5-trisphosphate + phosphate</text>
        <dbReference type="Rhea" id="RHEA:77155"/>
        <dbReference type="ChEBI" id="CHEBI:15377"/>
        <dbReference type="ChEBI" id="CHEBI:43474"/>
        <dbReference type="ChEBI" id="CHEBI:57895"/>
        <dbReference type="ChEBI" id="CHEBI:203600"/>
    </reaction>
    <physiologicalReaction direction="left-to-right" evidence="15">
        <dbReference type="Rhea" id="RHEA:77156"/>
    </physiologicalReaction>
</comment>
<feature type="domain" description="C2 tensin-type" evidence="25">
    <location>
        <begin position="189"/>
        <end position="368"/>
    </location>
</feature>
<evidence type="ECO:0000259" key="25">
    <source>
        <dbReference type="PROSITE" id="PS51182"/>
    </source>
</evidence>
<dbReference type="OrthoDB" id="16692at2759"/>
<evidence type="ECO:0000259" key="24">
    <source>
        <dbReference type="PROSITE" id="PS51181"/>
    </source>
</evidence>
<dbReference type="InParanoid" id="D2VFH7"/>
<dbReference type="GO" id="GO:0004722">
    <property type="term" value="F:protein serine/threonine phosphatase activity"/>
    <property type="evidence" value="ECO:0007669"/>
    <property type="project" value="UniProtKB-EC"/>
</dbReference>
<feature type="domain" description="Tyrosine specific protein phosphatases" evidence="23">
    <location>
        <begin position="99"/>
        <end position="173"/>
    </location>
</feature>
<feature type="compositionally biased region" description="Low complexity" evidence="22">
    <location>
        <begin position="429"/>
        <end position="459"/>
    </location>
</feature>
<comment type="catalytic activity">
    <reaction evidence="21">
        <text>O-phospho-L-tyrosyl-[protein] + H2O = L-tyrosyl-[protein] + phosphate</text>
        <dbReference type="Rhea" id="RHEA:10684"/>
        <dbReference type="Rhea" id="RHEA-COMP:10136"/>
        <dbReference type="Rhea" id="RHEA-COMP:20101"/>
        <dbReference type="ChEBI" id="CHEBI:15377"/>
        <dbReference type="ChEBI" id="CHEBI:43474"/>
        <dbReference type="ChEBI" id="CHEBI:46858"/>
        <dbReference type="ChEBI" id="CHEBI:61978"/>
        <dbReference type="EC" id="3.1.3.48"/>
    </reaction>
    <physiologicalReaction direction="left-to-right" evidence="21">
        <dbReference type="Rhea" id="RHEA:10685"/>
    </physiologicalReaction>
</comment>
<comment type="catalytic activity">
    <reaction evidence="17">
        <text>1D-myo-inositol 1,3,4,5,6-pentakisphosphate + H2O = 1D-myo-inositol 1,4,5,6-tetrakisphosphate + phosphate</text>
        <dbReference type="Rhea" id="RHEA:77143"/>
        <dbReference type="ChEBI" id="CHEBI:15377"/>
        <dbReference type="ChEBI" id="CHEBI:43474"/>
        <dbReference type="ChEBI" id="CHEBI:57627"/>
        <dbReference type="ChEBI" id="CHEBI:57733"/>
    </reaction>
    <physiologicalReaction direction="left-to-right" evidence="17">
        <dbReference type="Rhea" id="RHEA:77144"/>
    </physiologicalReaction>
</comment>